<dbReference type="Proteomes" id="UP000216682">
    <property type="component" value="Unassembled WGS sequence"/>
</dbReference>
<evidence type="ECO:0000313" key="3">
    <source>
        <dbReference type="Proteomes" id="UP000216682"/>
    </source>
</evidence>
<keyword evidence="1" id="KW-0472">Membrane</keyword>
<evidence type="ECO:0000313" key="2">
    <source>
        <dbReference type="EMBL" id="OZT78564.1"/>
    </source>
</evidence>
<keyword evidence="1" id="KW-1133">Transmembrane helix</keyword>
<sequence>MKGHPMIKKLFDDKKVLLGFALSFLLSITAIILAANDIGYWVICIVLAFILMFASTTRAQKSQ</sequence>
<feature type="transmembrane region" description="Helical" evidence="1">
    <location>
        <begin position="40"/>
        <end position="57"/>
    </location>
</feature>
<organism evidence="2 3">
    <name type="scientific">Salinicoccus roseus</name>
    <dbReference type="NCBI Taxonomy" id="45670"/>
    <lineage>
        <taxon>Bacteria</taxon>
        <taxon>Bacillati</taxon>
        <taxon>Bacillota</taxon>
        <taxon>Bacilli</taxon>
        <taxon>Bacillales</taxon>
        <taxon>Staphylococcaceae</taxon>
        <taxon>Salinicoccus</taxon>
    </lineage>
</organism>
<name>A0A265EAG3_9STAP</name>
<proteinExistence type="predicted"/>
<gene>
    <name evidence="2" type="ORF">CFN03_04615</name>
</gene>
<keyword evidence="1" id="KW-0812">Transmembrane</keyword>
<protein>
    <submittedName>
        <fullName evidence="2">Uncharacterized protein</fullName>
    </submittedName>
</protein>
<dbReference type="AlphaFoldDB" id="A0A265EAG3"/>
<comment type="caution">
    <text evidence="2">The sequence shown here is derived from an EMBL/GenBank/DDBJ whole genome shotgun (WGS) entry which is preliminary data.</text>
</comment>
<evidence type="ECO:0000256" key="1">
    <source>
        <dbReference type="SAM" id="Phobius"/>
    </source>
</evidence>
<dbReference type="EMBL" id="NPEZ01000001">
    <property type="protein sequence ID" value="OZT78564.1"/>
    <property type="molecule type" value="Genomic_DNA"/>
</dbReference>
<accession>A0A265EAG3</accession>
<reference evidence="2 3" key="1">
    <citation type="submission" date="2017-07" db="EMBL/GenBank/DDBJ databases">
        <title>Shotgun whole genome sequences of three halophilic bacterial isolates.</title>
        <authorList>
            <person name="Pozzo T."/>
            <person name="Higdon S.M."/>
            <person name="Quillaguaman J."/>
        </authorList>
    </citation>
    <scope>NUCLEOTIDE SEQUENCE [LARGE SCALE GENOMIC DNA]</scope>
    <source>
        <strain evidence="2 3">BU-1</strain>
    </source>
</reference>